<reference evidence="4" key="1">
    <citation type="submission" date="2016-11" db="UniProtKB">
        <authorList>
            <consortium name="WormBaseParasite"/>
        </authorList>
    </citation>
    <scope>IDENTIFICATION</scope>
</reference>
<feature type="region of interest" description="Disordered" evidence="2">
    <location>
        <begin position="77"/>
        <end position="178"/>
    </location>
</feature>
<dbReference type="AlphaFoldDB" id="A0A1I7UGG8"/>
<protein>
    <submittedName>
        <fullName evidence="4">Uncharacterized protein</fullName>
    </submittedName>
</protein>
<proteinExistence type="predicted"/>
<organism evidence="3 4">
    <name type="scientific">Caenorhabditis tropicalis</name>
    <dbReference type="NCBI Taxonomy" id="1561998"/>
    <lineage>
        <taxon>Eukaryota</taxon>
        <taxon>Metazoa</taxon>
        <taxon>Ecdysozoa</taxon>
        <taxon>Nematoda</taxon>
        <taxon>Chromadorea</taxon>
        <taxon>Rhabditida</taxon>
        <taxon>Rhabditina</taxon>
        <taxon>Rhabditomorpha</taxon>
        <taxon>Rhabditoidea</taxon>
        <taxon>Rhabditidae</taxon>
        <taxon>Peloderinae</taxon>
        <taxon>Caenorhabditis</taxon>
    </lineage>
</organism>
<dbReference type="WBParaSite" id="Csp11.Scaffold629.g9082.t1">
    <property type="protein sequence ID" value="Csp11.Scaffold629.g9082.t1"/>
    <property type="gene ID" value="Csp11.Scaffold629.g9082"/>
</dbReference>
<evidence type="ECO:0000313" key="4">
    <source>
        <dbReference type="WBParaSite" id="Csp11.Scaffold629.g9082.t1"/>
    </source>
</evidence>
<accession>A0A1I7UGG8</accession>
<keyword evidence="3" id="KW-1185">Reference proteome</keyword>
<sequence length="397" mass="45964">MTDIEALVKGGCDSDQLQKALDQKTSEKKEEYTTKRVDNVKNFGKDTQAQADQEKLKRGLETKIQVQLIEEATKAEKNKYEQQIRKDEEKAMDERKALERASNEKMQKEKEALSKAYGERISELSENKKEITEKLEKKNEEIENLLEEHGRQEQEEKKESRDLRESLAKKKNDADEKRMEEILDSNKATLETQIDNEKEIASKQMASIENEKALQERINEERRIAHTNLIKMKALSFKNAGIKQFNETVKCLQDQKDDLKRIGDKCAVHLIPGDKLKDEQRSEAINRLENLRNALEITNKTLKRLGEDVMELSDETKHEEYSKQIKQVKEKIGLLGTSIALFEGRITRNLNWEQDEMDEFNKLLNGISKGIDEIQLMKTLEAKILALTEKSQPSLTD</sequence>
<dbReference type="STRING" id="1561998.A0A1I7UGG8"/>
<dbReference type="Proteomes" id="UP000095282">
    <property type="component" value="Unplaced"/>
</dbReference>
<name>A0A1I7UGG8_9PELO</name>
<evidence type="ECO:0000256" key="1">
    <source>
        <dbReference type="SAM" id="Coils"/>
    </source>
</evidence>
<keyword evidence="1" id="KW-0175">Coiled coil</keyword>
<evidence type="ECO:0000256" key="2">
    <source>
        <dbReference type="SAM" id="MobiDB-lite"/>
    </source>
</evidence>
<evidence type="ECO:0000313" key="3">
    <source>
        <dbReference type="Proteomes" id="UP000095282"/>
    </source>
</evidence>
<feature type="coiled-coil region" evidence="1">
    <location>
        <begin position="242"/>
        <end position="315"/>
    </location>
</feature>